<comment type="similarity">
    <text evidence="1 3">Belongs to the type-B carboxylesterase/lipase family.</text>
</comment>
<dbReference type="InterPro" id="IPR050309">
    <property type="entry name" value="Type-B_Carboxylest/Lipase"/>
</dbReference>
<evidence type="ECO:0000256" key="3">
    <source>
        <dbReference type="RuleBase" id="RU361235"/>
    </source>
</evidence>
<dbReference type="RefSeq" id="WP_128559269.1">
    <property type="nucleotide sequence ID" value="NZ_QUAK01000223.1"/>
</dbReference>
<evidence type="ECO:0000256" key="4">
    <source>
        <dbReference type="SAM" id="MobiDB-lite"/>
    </source>
</evidence>
<feature type="domain" description="Carboxylesterase type B" evidence="5">
    <location>
        <begin position="64"/>
        <end position="530"/>
    </location>
</feature>
<feature type="compositionally biased region" description="Basic and acidic residues" evidence="4">
    <location>
        <begin position="95"/>
        <end position="104"/>
    </location>
</feature>
<evidence type="ECO:0000313" key="7">
    <source>
        <dbReference type="Proteomes" id="UP000263094"/>
    </source>
</evidence>
<dbReference type="Proteomes" id="UP000263094">
    <property type="component" value="Unassembled WGS sequence"/>
</dbReference>
<dbReference type="PANTHER" id="PTHR11559">
    <property type="entry name" value="CARBOXYLESTERASE"/>
    <property type="match status" value="1"/>
</dbReference>
<dbReference type="OrthoDB" id="3199405at2"/>
<keyword evidence="2 3" id="KW-0378">Hydrolase</keyword>
<dbReference type="AlphaFoldDB" id="A0A372LWX3"/>
<reference evidence="6 7" key="1">
    <citation type="submission" date="2018-08" db="EMBL/GenBank/DDBJ databases">
        <title>Isolation, diversity and antifungal activity of Actinobacteria from wheat.</title>
        <authorList>
            <person name="Han C."/>
        </authorList>
    </citation>
    <scope>NUCLEOTIDE SEQUENCE [LARGE SCALE GENOMIC DNA]</scope>
    <source>
        <strain evidence="6 7">NEAU-YY421</strain>
    </source>
</reference>
<dbReference type="SUPFAM" id="SSF53474">
    <property type="entry name" value="alpha/beta-Hydrolases"/>
    <property type="match status" value="1"/>
</dbReference>
<dbReference type="InterPro" id="IPR019826">
    <property type="entry name" value="Carboxylesterase_B_AS"/>
</dbReference>
<accession>A0A372LWX3</accession>
<feature type="region of interest" description="Disordered" evidence="4">
    <location>
        <begin position="43"/>
        <end position="129"/>
    </location>
</feature>
<keyword evidence="7" id="KW-1185">Reference proteome</keyword>
<name>A0A372LWX3_9ACTN</name>
<organism evidence="6 7">
    <name type="scientific">Streptomyces triticagri</name>
    <dbReference type="NCBI Taxonomy" id="2293568"/>
    <lineage>
        <taxon>Bacteria</taxon>
        <taxon>Bacillati</taxon>
        <taxon>Actinomycetota</taxon>
        <taxon>Actinomycetes</taxon>
        <taxon>Kitasatosporales</taxon>
        <taxon>Streptomycetaceae</taxon>
        <taxon>Streptomyces</taxon>
    </lineage>
</organism>
<evidence type="ECO:0000313" key="6">
    <source>
        <dbReference type="EMBL" id="RFU83039.1"/>
    </source>
</evidence>
<dbReference type="GO" id="GO:0016787">
    <property type="term" value="F:hydrolase activity"/>
    <property type="evidence" value="ECO:0007669"/>
    <property type="project" value="UniProtKB-KW"/>
</dbReference>
<proteinExistence type="inferred from homology"/>
<sequence length="553" mass="58085">MSTVKPRTSRKSPELCKSAKFRKTRIGGLVAAVTACAAIAATVAASDPAAARPGGQDAGTGDRTRVTTTEGPVRGQVTGGVRTFQGIPYAAPPTGDRRWQEPRPPRPRSAPLDARTPGSACAQPTDQPIAIEGGGSEDCLYLNVTTPAGRTQGRLPVVVWIHGGSFTYGDGGTYRAAKLAAAEQGAVVVTLNYRLGTFGFLSASGLDAPANLGLLDQQAALQWVRRNARAFGGDPRNVTLMGQSGGGYSVCAQLVSPAARGLFHRAIVQSAGCVGPDGSFTRKEAEDNGRAIAEAAGCDDPCTVDSCLRRKSTAALIKASVSGHEGYRPVVDGEVLPESPSRAIPAGRFARVPVLHGSTHDEMSGLAATQETTTGRPLTAEEYAGKLTEQFGAVAPAVLAEYPAAAYPAPGAALSAVLTDSEWSTAALDTQRALARHTSVHAYDFAEAESPYFRGVPRPESFSLGTGHMVDLAYLFENDLFEPLDARQSRLSDTVIGYWSRFARTGQVNGDGAPAWQRFTAGDPYVQRLASGRIGRTDFAGDHHVGFWRGLSS</sequence>
<protein>
    <recommendedName>
        <fullName evidence="3">Carboxylic ester hydrolase</fullName>
        <ecNumber evidence="3">3.1.1.-</ecNumber>
    </recommendedName>
</protein>
<dbReference type="Pfam" id="PF00135">
    <property type="entry name" value="COesterase"/>
    <property type="match status" value="1"/>
</dbReference>
<evidence type="ECO:0000259" key="5">
    <source>
        <dbReference type="Pfam" id="PF00135"/>
    </source>
</evidence>
<evidence type="ECO:0000256" key="2">
    <source>
        <dbReference type="ARBA" id="ARBA00022801"/>
    </source>
</evidence>
<gene>
    <name evidence="6" type="ORF">DY218_29890</name>
</gene>
<dbReference type="Gene3D" id="3.40.50.1820">
    <property type="entry name" value="alpha/beta hydrolase"/>
    <property type="match status" value="1"/>
</dbReference>
<comment type="caution">
    <text evidence="6">The sequence shown here is derived from an EMBL/GenBank/DDBJ whole genome shotgun (WGS) entry which is preliminary data.</text>
</comment>
<evidence type="ECO:0000256" key="1">
    <source>
        <dbReference type="ARBA" id="ARBA00005964"/>
    </source>
</evidence>
<dbReference type="InterPro" id="IPR002018">
    <property type="entry name" value="CarbesteraseB"/>
</dbReference>
<dbReference type="EMBL" id="QUAK01000223">
    <property type="protein sequence ID" value="RFU83039.1"/>
    <property type="molecule type" value="Genomic_DNA"/>
</dbReference>
<dbReference type="EC" id="3.1.1.-" evidence="3"/>
<dbReference type="InterPro" id="IPR029058">
    <property type="entry name" value="AB_hydrolase_fold"/>
</dbReference>
<dbReference type="PROSITE" id="PS00122">
    <property type="entry name" value="CARBOXYLESTERASE_B_1"/>
    <property type="match status" value="1"/>
</dbReference>